<evidence type="ECO:0000256" key="6">
    <source>
        <dbReference type="ARBA" id="ARBA00022842"/>
    </source>
</evidence>
<dbReference type="EC" id="4.2.1.9" evidence="14 15"/>
<feature type="binding site" evidence="15">
    <location>
        <position position="92"/>
    </location>
    <ligand>
        <name>Mg(2+)</name>
        <dbReference type="ChEBI" id="CHEBI:18420"/>
    </ligand>
</feature>
<protein>
    <recommendedName>
        <fullName evidence="14 15">Dihydroxy-acid dehydratase</fullName>
        <shortName evidence="15">DAD</shortName>
        <ecNumber evidence="14 15">4.2.1.9</ecNumber>
    </recommendedName>
</protein>
<keyword evidence="5 15" id="KW-0479">Metal-binding</keyword>
<proteinExistence type="inferred from homology"/>
<feature type="modified residue" description="N6-carboxylysine" evidence="15">
    <location>
        <position position="135"/>
    </location>
</feature>
<evidence type="ECO:0000313" key="18">
    <source>
        <dbReference type="EMBL" id="MBM6913414.1"/>
    </source>
</evidence>
<dbReference type="EMBL" id="JACJLA010000019">
    <property type="protein sequence ID" value="MBM6913414.1"/>
    <property type="molecule type" value="Genomic_DNA"/>
</dbReference>
<comment type="cofactor">
    <cofactor evidence="1 15">
        <name>Mg(2+)</name>
        <dbReference type="ChEBI" id="CHEBI:18420"/>
    </cofactor>
</comment>
<dbReference type="SUPFAM" id="SSF143975">
    <property type="entry name" value="IlvD/EDD N-terminal domain-like"/>
    <property type="match status" value="1"/>
</dbReference>
<comment type="function">
    <text evidence="15">Functions in the biosynthesis of branched-chain amino acids. Catalyzes the dehydration of (2R,3R)-2,3-dihydroxy-3-methylpentanoate (2,3-dihydroxy-3-methylvalerate) into 2-oxo-3-methylpentanoate (2-oxo-3-methylvalerate) and of (2R)-2,3-dihydroxy-3-methylbutanoate (2,3-dihydroxyisovalerate) into 2-oxo-3-methylbutanoate (2-oxoisovalerate), the penultimate precursor to L-isoleucine and L-valine, respectively.</text>
</comment>
<keyword evidence="19" id="KW-1185">Reference proteome</keyword>
<keyword evidence="7 15" id="KW-0408">Iron</keyword>
<dbReference type="NCBIfam" id="NF002068">
    <property type="entry name" value="PRK00911.1"/>
    <property type="match status" value="1"/>
</dbReference>
<dbReference type="Pfam" id="PF24877">
    <property type="entry name" value="ILV_EDD_C"/>
    <property type="match status" value="1"/>
</dbReference>
<dbReference type="InterPro" id="IPR020558">
    <property type="entry name" value="DiOHA_6PGluconate_deHydtase_CS"/>
</dbReference>
<evidence type="ECO:0000256" key="14">
    <source>
        <dbReference type="ARBA" id="ARBA00029490"/>
    </source>
</evidence>
<comment type="pathway">
    <text evidence="12 15">Amino-acid biosynthesis; L-valine biosynthesis; L-valine from pyruvate: step 3/4.</text>
</comment>
<evidence type="ECO:0000313" key="19">
    <source>
        <dbReference type="Proteomes" id="UP000707138"/>
    </source>
</evidence>
<evidence type="ECO:0000256" key="10">
    <source>
        <dbReference type="ARBA" id="ARBA00023304"/>
    </source>
</evidence>
<evidence type="ECO:0000256" key="15">
    <source>
        <dbReference type="HAMAP-Rule" id="MF_00012"/>
    </source>
</evidence>
<reference evidence="18 19" key="1">
    <citation type="journal article" date="2021" name="Sci. Rep.">
        <title>The distribution of antibiotic resistance genes in chicken gut microbiota commensals.</title>
        <authorList>
            <person name="Juricova H."/>
            <person name="Matiasovicova J."/>
            <person name="Kubasova T."/>
            <person name="Cejkova D."/>
            <person name="Rychlik I."/>
        </authorList>
    </citation>
    <scope>NUCLEOTIDE SEQUENCE [LARGE SCALE GENOMIC DNA]</scope>
    <source>
        <strain evidence="18 19">An537</strain>
    </source>
</reference>
<keyword evidence="4 15" id="KW-0001">2Fe-2S</keyword>
<evidence type="ECO:0000256" key="7">
    <source>
        <dbReference type="ARBA" id="ARBA00023004"/>
    </source>
</evidence>
<dbReference type="InterPro" id="IPR000581">
    <property type="entry name" value="ILV_EDD_N"/>
</dbReference>
<keyword evidence="8 15" id="KW-0411">Iron-sulfur</keyword>
<dbReference type="GO" id="GO:0004160">
    <property type="term" value="F:dihydroxy-acid dehydratase activity"/>
    <property type="evidence" value="ECO:0007669"/>
    <property type="project" value="UniProtKB-EC"/>
</dbReference>
<dbReference type="InterPro" id="IPR037237">
    <property type="entry name" value="IlvD/EDD_N"/>
</dbReference>
<keyword evidence="10 15" id="KW-0100">Branched-chain amino acid biosynthesis</keyword>
<comment type="caution">
    <text evidence="18">The sequence shown here is derived from an EMBL/GenBank/DDBJ whole genome shotgun (WGS) entry which is preliminary data.</text>
</comment>
<feature type="domain" description="Dihydroxy-acid/6-phosphogluconate dehydratase C-terminal" evidence="17">
    <location>
        <begin position="371"/>
        <end position="561"/>
    </location>
</feature>
<evidence type="ECO:0000256" key="12">
    <source>
        <dbReference type="ARBA" id="ARBA00029436"/>
    </source>
</evidence>
<dbReference type="InterPro" id="IPR056740">
    <property type="entry name" value="ILV_EDD_C"/>
</dbReference>
<evidence type="ECO:0000256" key="8">
    <source>
        <dbReference type="ARBA" id="ARBA00023014"/>
    </source>
</evidence>
<gene>
    <name evidence="15 18" type="primary">ilvD</name>
    <name evidence="18" type="ORF">H6A01_08795</name>
</gene>
<comment type="pathway">
    <text evidence="13 15">Amino-acid biosynthesis; L-isoleucine biosynthesis; L-isoleucine from 2-oxobutanoate: step 3/4.</text>
</comment>
<dbReference type="InterPro" id="IPR042096">
    <property type="entry name" value="Dihydro-acid_dehy_C"/>
</dbReference>
<keyword evidence="6 15" id="KW-0460">Magnesium</keyword>
<evidence type="ECO:0000259" key="17">
    <source>
        <dbReference type="Pfam" id="PF24877"/>
    </source>
</evidence>
<dbReference type="NCBIfam" id="TIGR00110">
    <property type="entry name" value="ilvD"/>
    <property type="match status" value="1"/>
</dbReference>
<accession>A0ABS2GJR0</accession>
<comment type="catalytic activity">
    <reaction evidence="15">
        <text>(2R,3R)-2,3-dihydroxy-3-methylpentanoate = (S)-3-methyl-2-oxopentanoate + H2O</text>
        <dbReference type="Rhea" id="RHEA:27694"/>
        <dbReference type="ChEBI" id="CHEBI:15377"/>
        <dbReference type="ChEBI" id="CHEBI:35146"/>
        <dbReference type="ChEBI" id="CHEBI:49258"/>
        <dbReference type="EC" id="4.2.1.9"/>
    </reaction>
</comment>
<comment type="cofactor">
    <cofactor evidence="15">
        <name>[2Fe-2S] cluster</name>
        <dbReference type="ChEBI" id="CHEBI:190135"/>
    </cofactor>
    <text evidence="15">Binds 1 [2Fe-2S] cluster per subunit. This cluster acts as a Lewis acid cofactor.</text>
</comment>
<dbReference type="PROSITE" id="PS00887">
    <property type="entry name" value="ILVD_EDD_2"/>
    <property type="match status" value="1"/>
</dbReference>
<dbReference type="InterPro" id="IPR004404">
    <property type="entry name" value="DihydroxyA_deHydtase"/>
</dbReference>
<feature type="active site" description="Proton acceptor" evidence="15">
    <location>
        <position position="481"/>
    </location>
</feature>
<dbReference type="RefSeq" id="WP_205088336.1">
    <property type="nucleotide sequence ID" value="NZ_JACJLA010000019.1"/>
</dbReference>
<feature type="binding site" evidence="15">
    <location>
        <position position="455"/>
    </location>
    <ligand>
        <name>Mg(2+)</name>
        <dbReference type="ChEBI" id="CHEBI:18420"/>
    </ligand>
</feature>
<sequence>MKQDNIFDQIKDEKYRSSALTNGLERTGQRALLHAVGIDKEDMKKPMIAVVSSFSEIVAGHIHMNELAQCVKQGITEAGGVACEVETIAICDGLCQGHKGMRYPLPSRELIADSVEMIIESHQFDGMVLLPGCDKIIPGMAMAAARLDIPSIMVPGGPMLPGNFQGNTNFCSSELREYSGRVQVGTMTLDELHDAEEHALPTPGSCAHMGTANSMACIVEALGLTLPGCATAPAVYNSKRMFAKKSGRRIVDMINEGLSVRKLLTKKAFLNAIAATMALGASSNVVLHLLAIANEAEVPLSLIEFDEWSRKIPFIANLQPSGQYPLSLLDSMGGVPIVLKALESFLFLDQLLATGNTLQESLSNVAPIVNDVVHSIEKPIRKEGGLAVLYGNLAPDGAVVKQSGVAEHMLRFTGKAKVYNSMEEANEAIRSGQIVPGDMVVIRYEGPKGGPGMREMLMTTAMMMGRGLGDSCALITDGRFSGATHGPCIGHIVPEAAVGGPIAFVKDGDVIHIDIPHRKICLDVDEETMRRRKVEWKPLKRTVRPALAKYAAQVSSASEGAITIG</sequence>
<evidence type="ECO:0000256" key="9">
    <source>
        <dbReference type="ARBA" id="ARBA00023239"/>
    </source>
</evidence>
<feature type="domain" description="Dihydroxy-acid/6-phosphogluconate dehydratase N-terminal" evidence="16">
    <location>
        <begin position="45"/>
        <end position="360"/>
    </location>
</feature>
<dbReference type="PROSITE" id="PS00886">
    <property type="entry name" value="ILVD_EDD_1"/>
    <property type="match status" value="1"/>
</dbReference>
<dbReference type="Pfam" id="PF00920">
    <property type="entry name" value="ILVD_EDD_N"/>
    <property type="match status" value="1"/>
</dbReference>
<evidence type="ECO:0000259" key="16">
    <source>
        <dbReference type="Pfam" id="PF00920"/>
    </source>
</evidence>
<dbReference type="PANTHER" id="PTHR43661:SF3">
    <property type="entry name" value="D-XYLONATE DEHYDRATASE YAGF-RELATED"/>
    <property type="match status" value="1"/>
</dbReference>
<comment type="catalytic activity">
    <reaction evidence="11">
        <text>(2R)-2,3-dihydroxy-3-methylbutanoate = 3-methyl-2-oxobutanoate + H2O</text>
        <dbReference type="Rhea" id="RHEA:24809"/>
        <dbReference type="ChEBI" id="CHEBI:11851"/>
        <dbReference type="ChEBI" id="CHEBI:15377"/>
        <dbReference type="ChEBI" id="CHEBI:49072"/>
        <dbReference type="EC" id="4.2.1.9"/>
    </reaction>
    <physiologicalReaction direction="left-to-right" evidence="11">
        <dbReference type="Rhea" id="RHEA:24810"/>
    </physiologicalReaction>
</comment>
<evidence type="ECO:0000256" key="5">
    <source>
        <dbReference type="ARBA" id="ARBA00022723"/>
    </source>
</evidence>
<evidence type="ECO:0000256" key="13">
    <source>
        <dbReference type="ARBA" id="ARBA00029437"/>
    </source>
</evidence>
<feature type="binding site" evidence="15">
    <location>
        <position position="134"/>
    </location>
    <ligand>
        <name>Mg(2+)</name>
        <dbReference type="ChEBI" id="CHEBI:18420"/>
    </ligand>
</feature>
<keyword evidence="3 15" id="KW-0028">Amino-acid biosynthesis</keyword>
<name>A0ABS2GJR0_9FIRM</name>
<evidence type="ECO:0000256" key="4">
    <source>
        <dbReference type="ARBA" id="ARBA00022714"/>
    </source>
</evidence>
<evidence type="ECO:0000256" key="1">
    <source>
        <dbReference type="ARBA" id="ARBA00001946"/>
    </source>
</evidence>
<dbReference type="Gene3D" id="3.50.30.80">
    <property type="entry name" value="IlvD/EDD C-terminal domain-like"/>
    <property type="match status" value="1"/>
</dbReference>
<comment type="subunit">
    <text evidence="15">Homodimer.</text>
</comment>
<comment type="caution">
    <text evidence="15">Lacks conserved residue(s) required for the propagation of feature annotation.</text>
</comment>
<evidence type="ECO:0000256" key="11">
    <source>
        <dbReference type="ARBA" id="ARBA00029304"/>
    </source>
</evidence>
<dbReference type="HAMAP" id="MF_00012">
    <property type="entry name" value="IlvD"/>
    <property type="match status" value="1"/>
</dbReference>
<dbReference type="SUPFAM" id="SSF52016">
    <property type="entry name" value="LeuD/IlvD-like"/>
    <property type="match status" value="1"/>
</dbReference>
<organism evidence="18 19">
    <name type="scientific">Veillonella magna</name>
    <dbReference type="NCBI Taxonomy" id="464322"/>
    <lineage>
        <taxon>Bacteria</taxon>
        <taxon>Bacillati</taxon>
        <taxon>Bacillota</taxon>
        <taxon>Negativicutes</taxon>
        <taxon>Veillonellales</taxon>
        <taxon>Veillonellaceae</taxon>
        <taxon>Veillonella</taxon>
    </lineage>
</organism>
<evidence type="ECO:0000256" key="3">
    <source>
        <dbReference type="ARBA" id="ARBA00022605"/>
    </source>
</evidence>
<keyword evidence="9 15" id="KW-0456">Lyase</keyword>
<evidence type="ECO:0000256" key="2">
    <source>
        <dbReference type="ARBA" id="ARBA00006486"/>
    </source>
</evidence>
<feature type="binding site" description="via carbamate group" evidence="15">
    <location>
        <position position="135"/>
    </location>
    <ligand>
        <name>Mg(2+)</name>
        <dbReference type="ChEBI" id="CHEBI:18420"/>
    </ligand>
</feature>
<comment type="similarity">
    <text evidence="2 15">Belongs to the IlvD/Edd family.</text>
</comment>
<dbReference type="Proteomes" id="UP000707138">
    <property type="component" value="Unassembled WGS sequence"/>
</dbReference>
<dbReference type="PANTHER" id="PTHR43661">
    <property type="entry name" value="D-XYLONATE DEHYDRATASE"/>
    <property type="match status" value="1"/>
</dbReference>